<sequence length="139" mass="14939">MPALRAFIVENSPVIRENLAGTLEELANVEVIGSAGDEESAVHWMSRESARHADVVIVDILLNSGTGLGVLRAAQRLGVPARRIVLTNYATDDVRRRCATLGAERVFDKCRELDELITYCADLADGAPVNGLDLPAGGR</sequence>
<gene>
    <name evidence="4" type="ORF">J2X20_000595</name>
</gene>
<organism evidence="4 5">
    <name type="scientific">Roseateles saccharophilus</name>
    <name type="common">Pseudomonas saccharophila</name>
    <dbReference type="NCBI Taxonomy" id="304"/>
    <lineage>
        <taxon>Bacteria</taxon>
        <taxon>Pseudomonadati</taxon>
        <taxon>Pseudomonadota</taxon>
        <taxon>Betaproteobacteria</taxon>
        <taxon>Burkholderiales</taxon>
        <taxon>Sphaerotilaceae</taxon>
        <taxon>Roseateles</taxon>
    </lineage>
</organism>
<dbReference type="InterPro" id="IPR050595">
    <property type="entry name" value="Bact_response_regulator"/>
</dbReference>
<dbReference type="InterPro" id="IPR011006">
    <property type="entry name" value="CheY-like_superfamily"/>
</dbReference>
<dbReference type="SMART" id="SM00448">
    <property type="entry name" value="REC"/>
    <property type="match status" value="1"/>
</dbReference>
<name>A0ABU1YIC3_ROSSA</name>
<evidence type="ECO:0000256" key="2">
    <source>
        <dbReference type="PROSITE-ProRule" id="PRU00169"/>
    </source>
</evidence>
<dbReference type="Pfam" id="PF00072">
    <property type="entry name" value="Response_reg"/>
    <property type="match status" value="1"/>
</dbReference>
<evidence type="ECO:0000259" key="3">
    <source>
        <dbReference type="PROSITE" id="PS50110"/>
    </source>
</evidence>
<dbReference type="RefSeq" id="WP_310260650.1">
    <property type="nucleotide sequence ID" value="NZ_JAVDXU010000001.1"/>
</dbReference>
<dbReference type="PANTHER" id="PTHR44591:SF3">
    <property type="entry name" value="RESPONSE REGULATORY DOMAIN-CONTAINING PROTEIN"/>
    <property type="match status" value="1"/>
</dbReference>
<accession>A0ABU1YIC3</accession>
<dbReference type="PROSITE" id="PS50110">
    <property type="entry name" value="RESPONSE_REGULATORY"/>
    <property type="match status" value="1"/>
</dbReference>
<dbReference type="GO" id="GO:0003677">
    <property type="term" value="F:DNA binding"/>
    <property type="evidence" value="ECO:0007669"/>
    <property type="project" value="UniProtKB-KW"/>
</dbReference>
<feature type="domain" description="Response regulatory" evidence="3">
    <location>
        <begin position="5"/>
        <end position="124"/>
    </location>
</feature>
<proteinExistence type="predicted"/>
<dbReference type="InterPro" id="IPR001789">
    <property type="entry name" value="Sig_transdc_resp-reg_receiver"/>
</dbReference>
<dbReference type="SUPFAM" id="SSF52172">
    <property type="entry name" value="CheY-like"/>
    <property type="match status" value="1"/>
</dbReference>
<dbReference type="Gene3D" id="3.40.50.2300">
    <property type="match status" value="1"/>
</dbReference>
<protein>
    <submittedName>
        <fullName evidence="4">DNA-binding NarL/FixJ family response regulator</fullName>
    </submittedName>
</protein>
<dbReference type="Proteomes" id="UP001180453">
    <property type="component" value="Unassembled WGS sequence"/>
</dbReference>
<dbReference type="PANTHER" id="PTHR44591">
    <property type="entry name" value="STRESS RESPONSE REGULATOR PROTEIN 1"/>
    <property type="match status" value="1"/>
</dbReference>
<evidence type="ECO:0000313" key="4">
    <source>
        <dbReference type="EMBL" id="MDR7267966.1"/>
    </source>
</evidence>
<comment type="caution">
    <text evidence="4">The sequence shown here is derived from an EMBL/GenBank/DDBJ whole genome shotgun (WGS) entry which is preliminary data.</text>
</comment>
<keyword evidence="1 2" id="KW-0597">Phosphoprotein</keyword>
<evidence type="ECO:0000313" key="5">
    <source>
        <dbReference type="Proteomes" id="UP001180453"/>
    </source>
</evidence>
<dbReference type="EMBL" id="JAVDXU010000001">
    <property type="protein sequence ID" value="MDR7267966.1"/>
    <property type="molecule type" value="Genomic_DNA"/>
</dbReference>
<evidence type="ECO:0000256" key="1">
    <source>
        <dbReference type="ARBA" id="ARBA00022553"/>
    </source>
</evidence>
<reference evidence="4 5" key="1">
    <citation type="submission" date="2023-07" db="EMBL/GenBank/DDBJ databases">
        <title>Sorghum-associated microbial communities from plants grown in Nebraska, USA.</title>
        <authorList>
            <person name="Schachtman D."/>
        </authorList>
    </citation>
    <scope>NUCLEOTIDE SEQUENCE [LARGE SCALE GENOMIC DNA]</scope>
    <source>
        <strain evidence="4 5">BE314</strain>
    </source>
</reference>
<keyword evidence="4" id="KW-0238">DNA-binding</keyword>
<keyword evidence="5" id="KW-1185">Reference proteome</keyword>
<feature type="modified residue" description="4-aspartylphosphate" evidence="2">
    <location>
        <position position="59"/>
    </location>
</feature>